<dbReference type="GO" id="GO:0050661">
    <property type="term" value="F:NADP binding"/>
    <property type="evidence" value="ECO:0007669"/>
    <property type="project" value="InterPro"/>
</dbReference>
<evidence type="ECO:0000256" key="4">
    <source>
        <dbReference type="SAM" id="Phobius"/>
    </source>
</evidence>
<keyword evidence="1" id="KW-0285">Flavoprotein</keyword>
<dbReference type="InterPro" id="IPR051209">
    <property type="entry name" value="FAD-bind_Monooxygenase_sf"/>
</dbReference>
<keyword evidence="6" id="KW-1185">Reference proteome</keyword>
<keyword evidence="4" id="KW-0812">Transmembrane</keyword>
<dbReference type="STRING" id="1076937.SAMN04488120_103277"/>
<evidence type="ECO:0000313" key="5">
    <source>
        <dbReference type="EMBL" id="SFF40707.1"/>
    </source>
</evidence>
<name>A0A1I2II10_9GAMM</name>
<dbReference type="Gene3D" id="3.50.50.60">
    <property type="entry name" value="FAD/NAD(P)-binding domain"/>
    <property type="match status" value="2"/>
</dbReference>
<evidence type="ECO:0000313" key="6">
    <source>
        <dbReference type="Proteomes" id="UP000199771"/>
    </source>
</evidence>
<dbReference type="PRINTS" id="PR00419">
    <property type="entry name" value="ADXRDTASE"/>
</dbReference>
<keyword evidence="2" id="KW-0274">FAD</keyword>
<dbReference type="EMBL" id="FOOC01000003">
    <property type="protein sequence ID" value="SFF40707.1"/>
    <property type="molecule type" value="Genomic_DNA"/>
</dbReference>
<accession>A0A1I2II10</accession>
<proteinExistence type="predicted"/>
<dbReference type="OrthoDB" id="9766402at2"/>
<dbReference type="AlphaFoldDB" id="A0A1I2II10"/>
<dbReference type="Proteomes" id="UP000199771">
    <property type="component" value="Unassembled WGS sequence"/>
</dbReference>
<dbReference type="Pfam" id="PF00743">
    <property type="entry name" value="FMO-like"/>
    <property type="match status" value="1"/>
</dbReference>
<feature type="transmembrane region" description="Helical" evidence="4">
    <location>
        <begin position="12"/>
        <end position="28"/>
    </location>
</feature>
<dbReference type="RefSeq" id="WP_091532413.1">
    <property type="nucleotide sequence ID" value="NZ_FOOC01000003.1"/>
</dbReference>
<sequence>MNIPAPVRPLRVAIIGAGFGGLGMAYYLRRAGIEDFVILEKATDIGGTWRENTYPGAACDIPSHFYSFSFEPHYPWSNRYAPQPEILAYLRHCARKYDILRHVRFKAEVTDAVFDAARGLWRLMLADGSTVEAETVVSAVGQLHRPSIPDIPGRDRFQGRMFHSARWDHDYELDGKRVAVIGTGASAIQFVPAIAPRLRQLYVYQRSPGWIIPKFDHTFSRFERWLFDTFPILHDLDRLRIYCITEALAYAYEGHKWLEKLVTVFSKLQYYIQVRDPQLRRKLIPDYPIGCKRILLTRNWLPTLTRPNAELITDAVTEITASGVRSADGRLREVDAIIWGTGFTATQFLAPMRVVGRDGLELHKTWTRGAEAYLGMTVAGFPNFFMLYGPNTNLGSGSIIYMLECQQRYVVRMLQRRAAENLGPVEVTPEAQKAYVEEMQARSQKTTYVGGCRSWYITADGRNTNNWVGLMYEYRRRTAEPVMDHYRIWPLPVRPVATGA</sequence>
<dbReference type="GO" id="GO:0050660">
    <property type="term" value="F:flavin adenine dinucleotide binding"/>
    <property type="evidence" value="ECO:0007669"/>
    <property type="project" value="InterPro"/>
</dbReference>
<dbReference type="PANTHER" id="PTHR42877:SF4">
    <property type="entry name" value="FAD_NAD(P)-BINDING DOMAIN-CONTAINING PROTEIN-RELATED"/>
    <property type="match status" value="1"/>
</dbReference>
<dbReference type="InterPro" id="IPR020946">
    <property type="entry name" value="Flavin_mOase-like"/>
</dbReference>
<evidence type="ECO:0000256" key="2">
    <source>
        <dbReference type="ARBA" id="ARBA00022827"/>
    </source>
</evidence>
<keyword evidence="4" id="KW-0472">Membrane</keyword>
<keyword evidence="4" id="KW-1133">Transmembrane helix</keyword>
<protein>
    <submittedName>
        <fullName evidence="5">Predicted flavoprotein CzcO associated with the cation diffusion facilitator CzcD</fullName>
    </submittedName>
</protein>
<organism evidence="5 6">
    <name type="scientific">Fontimonas thermophila</name>
    <dbReference type="NCBI Taxonomy" id="1076937"/>
    <lineage>
        <taxon>Bacteria</taxon>
        <taxon>Pseudomonadati</taxon>
        <taxon>Pseudomonadota</taxon>
        <taxon>Gammaproteobacteria</taxon>
        <taxon>Nevskiales</taxon>
        <taxon>Nevskiaceae</taxon>
        <taxon>Fontimonas</taxon>
    </lineage>
</organism>
<reference evidence="5 6" key="1">
    <citation type="submission" date="2016-10" db="EMBL/GenBank/DDBJ databases">
        <authorList>
            <person name="de Groot N.N."/>
        </authorList>
    </citation>
    <scope>NUCLEOTIDE SEQUENCE [LARGE SCALE GENOMIC DNA]</scope>
    <source>
        <strain evidence="5 6">DSM 23609</strain>
    </source>
</reference>
<dbReference type="GO" id="GO:0004499">
    <property type="term" value="F:N,N-dimethylaniline monooxygenase activity"/>
    <property type="evidence" value="ECO:0007669"/>
    <property type="project" value="InterPro"/>
</dbReference>
<dbReference type="PANTHER" id="PTHR42877">
    <property type="entry name" value="L-ORNITHINE N(5)-MONOOXYGENASE-RELATED"/>
    <property type="match status" value="1"/>
</dbReference>
<evidence type="ECO:0000256" key="1">
    <source>
        <dbReference type="ARBA" id="ARBA00022630"/>
    </source>
</evidence>
<keyword evidence="3" id="KW-0560">Oxidoreductase</keyword>
<dbReference type="SUPFAM" id="SSF51905">
    <property type="entry name" value="FAD/NAD(P)-binding domain"/>
    <property type="match status" value="2"/>
</dbReference>
<gene>
    <name evidence="5" type="ORF">SAMN04488120_103277</name>
</gene>
<dbReference type="InterPro" id="IPR036188">
    <property type="entry name" value="FAD/NAD-bd_sf"/>
</dbReference>
<evidence type="ECO:0000256" key="3">
    <source>
        <dbReference type="ARBA" id="ARBA00023002"/>
    </source>
</evidence>